<feature type="signal peptide" evidence="1">
    <location>
        <begin position="1"/>
        <end position="20"/>
    </location>
</feature>
<sequence>MKKFFLFLLLLGTISCTTTSDNPDLPQNKINNVEIVFTTTEPNTDEIMITYYDIAKADNVSGPHNFVYDNDGKPLPLVLKFDDYKYKFLDGEAFRNNFSTSELRVQIYVNGELIVERFDRGTSTTFATVDISFRILN</sequence>
<evidence type="ECO:0000313" key="3">
    <source>
        <dbReference type="Proteomes" id="UP000237608"/>
    </source>
</evidence>
<dbReference type="RefSeq" id="WP_105046222.1">
    <property type="nucleotide sequence ID" value="NZ_CP150662.1"/>
</dbReference>
<dbReference type="Proteomes" id="UP000237608">
    <property type="component" value="Unassembled WGS sequence"/>
</dbReference>
<dbReference type="OrthoDB" id="1202212at2"/>
<gene>
    <name evidence="2" type="ORF">BTO13_07370</name>
</gene>
<accession>A0A2S7WCU5</accession>
<organism evidence="2 3">
    <name type="scientific">Polaribacter gangjinensis</name>
    <dbReference type="NCBI Taxonomy" id="574710"/>
    <lineage>
        <taxon>Bacteria</taxon>
        <taxon>Pseudomonadati</taxon>
        <taxon>Bacteroidota</taxon>
        <taxon>Flavobacteriia</taxon>
        <taxon>Flavobacteriales</taxon>
        <taxon>Flavobacteriaceae</taxon>
    </lineage>
</organism>
<dbReference type="PROSITE" id="PS51257">
    <property type="entry name" value="PROKAR_LIPOPROTEIN"/>
    <property type="match status" value="1"/>
</dbReference>
<proteinExistence type="predicted"/>
<protein>
    <submittedName>
        <fullName evidence="2">Uncharacterized protein</fullName>
    </submittedName>
</protein>
<comment type="caution">
    <text evidence="2">The sequence shown here is derived from an EMBL/GenBank/DDBJ whole genome shotgun (WGS) entry which is preliminary data.</text>
</comment>
<feature type="chain" id="PRO_5015764502" evidence="1">
    <location>
        <begin position="21"/>
        <end position="137"/>
    </location>
</feature>
<keyword evidence="3" id="KW-1185">Reference proteome</keyword>
<dbReference type="EMBL" id="MSCL01000001">
    <property type="protein sequence ID" value="PQJ75081.1"/>
    <property type="molecule type" value="Genomic_DNA"/>
</dbReference>
<evidence type="ECO:0000256" key="1">
    <source>
        <dbReference type="SAM" id="SignalP"/>
    </source>
</evidence>
<keyword evidence="1" id="KW-0732">Signal</keyword>
<evidence type="ECO:0000313" key="2">
    <source>
        <dbReference type="EMBL" id="PQJ75081.1"/>
    </source>
</evidence>
<name>A0A2S7WCU5_9FLAO</name>
<reference evidence="2 3" key="1">
    <citation type="submission" date="2016-12" db="EMBL/GenBank/DDBJ databases">
        <title>Trade-off between light-utilization and light-protection in marine flavobacteria.</title>
        <authorList>
            <person name="Kumagai Y."/>
            <person name="Yoshizawa S."/>
            <person name="Kogure K."/>
            <person name="Iwasaki W."/>
        </authorList>
    </citation>
    <scope>NUCLEOTIDE SEQUENCE [LARGE SCALE GENOMIC DNA]</scope>
    <source>
        <strain evidence="2 3">KCTC 22729</strain>
    </source>
</reference>
<dbReference type="AlphaFoldDB" id="A0A2S7WCU5"/>